<proteinExistence type="predicted"/>
<accession>A0A516IQA9</accession>
<keyword evidence="3" id="KW-1185">Reference proteome</keyword>
<dbReference type="OrthoDB" id="336284at2"/>
<organism evidence="2 3">
    <name type="scientific">Sphingomonas xanthus</name>
    <dbReference type="NCBI Taxonomy" id="2594473"/>
    <lineage>
        <taxon>Bacteria</taxon>
        <taxon>Pseudomonadati</taxon>
        <taxon>Pseudomonadota</taxon>
        <taxon>Alphaproteobacteria</taxon>
        <taxon>Sphingomonadales</taxon>
        <taxon>Sphingomonadaceae</taxon>
        <taxon>Sphingomonas</taxon>
    </lineage>
</organism>
<evidence type="ECO:0000313" key="2">
    <source>
        <dbReference type="EMBL" id="QDP19059.1"/>
    </source>
</evidence>
<feature type="region of interest" description="Disordered" evidence="1">
    <location>
        <begin position="347"/>
        <end position="384"/>
    </location>
</feature>
<dbReference type="Proteomes" id="UP000321857">
    <property type="component" value="Chromosome"/>
</dbReference>
<name>A0A516IQA9_9SPHN</name>
<dbReference type="EMBL" id="CP041659">
    <property type="protein sequence ID" value="QDP19059.1"/>
    <property type="molecule type" value="Genomic_DNA"/>
</dbReference>
<gene>
    <name evidence="2" type="ORF">FMM02_03240</name>
</gene>
<dbReference type="RefSeq" id="WP_147493515.1">
    <property type="nucleotide sequence ID" value="NZ_CP041659.1"/>
</dbReference>
<reference evidence="2 3" key="1">
    <citation type="submission" date="2019-07" db="EMBL/GenBank/DDBJ databases">
        <title>Sphingomonas AE3 Genome sequencing and assembly.</title>
        <authorList>
            <person name="Kim H."/>
        </authorList>
    </citation>
    <scope>NUCLEOTIDE SEQUENCE [LARGE SCALE GENOMIC DNA]</scope>
    <source>
        <strain evidence="2 3">AE3</strain>
    </source>
</reference>
<protein>
    <submittedName>
        <fullName evidence="2">Uncharacterized protein</fullName>
    </submittedName>
</protein>
<dbReference type="KEGG" id="sxa:FMM02_03240"/>
<sequence length="796" mass="90016">MSIMDNSAIERIATPELAADTLALLEKYRSNDDVVFFIGRLVWQGNMASCAPLLLEIAADTTRGKYARIAAIRGVMSVGADELKDQLWHRIADDPALLDRAVFAELLDWAPLTTRGVDLVLRTLDHTAPHERFKATGLVHAMHEFIERLPVMADAADVHPLGQLIDGFSRFLEREPYVERGECHVSEEFAWLMPAALHAVDRLVAARSTAALQPTTLAVLRNTPALRFWRSGDIDEYKTSLSQNVHRWRELNDLLYWTSVAACRARMEAKGEVLRDDWQMAFIGHFWGFGPEDFDRCLAWIAEKDGDDRYIALSRCIQLYIQADRPSAWLEPLRAAVAEDPGLSEFLESRLNPKPSPAMERMDAEHRRWKRKNDARNRKHKKDREDWVRALQANPDRILHPVGLKPGEFSGDQYHLLLSAMSSGVSTSREDGADWRALIPEFGEPVARAYRDAAIAHWRIYRPTLRSEGADTGSTPYSLIFAMTGLAIEANEDSAFAQRLTPDEARLAFRYVTWELNGFPGWFEQLYRAFPDIGREAVTTELLWELKHSVGEQPLHYVLHDILYHAPWLHAEVGSLILDWLRANDITNADALRYSLNILAGSGVAPETLAELSATKATETVLDEQRPRWFAMWVDTDPSAAIPVLESHLAGLSPEDGSEFAQQFIVALLGDRHGAGVRVGAYRNAHDLKTLYVLMHRYIRVTEDIERAGKGVYSPTTRDNAQEARNTLFNMLIEVPGPDAYAAMKALEQEHPEPEYRSWMALRARQRATQDADEPLWSVERVRDFVRMNPADSAAS</sequence>
<evidence type="ECO:0000256" key="1">
    <source>
        <dbReference type="SAM" id="MobiDB-lite"/>
    </source>
</evidence>
<dbReference type="AlphaFoldDB" id="A0A516IQA9"/>
<feature type="compositionally biased region" description="Basic and acidic residues" evidence="1">
    <location>
        <begin position="360"/>
        <end position="376"/>
    </location>
</feature>
<evidence type="ECO:0000313" key="3">
    <source>
        <dbReference type="Proteomes" id="UP000321857"/>
    </source>
</evidence>